<organism evidence="2 3">
    <name type="scientific">Pseudodesulfovibrio portus</name>
    <dbReference type="NCBI Taxonomy" id="231439"/>
    <lineage>
        <taxon>Bacteria</taxon>
        <taxon>Pseudomonadati</taxon>
        <taxon>Thermodesulfobacteriota</taxon>
        <taxon>Desulfovibrionia</taxon>
        <taxon>Desulfovibrionales</taxon>
        <taxon>Desulfovibrionaceae</taxon>
    </lineage>
</organism>
<gene>
    <name evidence="2" type="ORF">JCM14722_21320</name>
</gene>
<evidence type="ECO:0000313" key="2">
    <source>
        <dbReference type="EMBL" id="BDQ34590.1"/>
    </source>
</evidence>
<evidence type="ECO:0000313" key="3">
    <source>
        <dbReference type="Proteomes" id="UP001061361"/>
    </source>
</evidence>
<reference evidence="2" key="1">
    <citation type="submission" date="2022-08" db="EMBL/GenBank/DDBJ databases">
        <title>Genome Sequence of the sulphate-reducing bacterium, Pseudodesulfovibrio portus JCM14722.</title>
        <authorList>
            <person name="Kondo R."/>
            <person name="Kataoka T."/>
        </authorList>
    </citation>
    <scope>NUCLEOTIDE SEQUENCE</scope>
    <source>
        <strain evidence="2">JCM 14722</strain>
    </source>
</reference>
<keyword evidence="3" id="KW-1185">Reference proteome</keyword>
<dbReference type="Proteomes" id="UP001061361">
    <property type="component" value="Chromosome"/>
</dbReference>
<dbReference type="InterPro" id="IPR007160">
    <property type="entry name" value="DUF362"/>
</dbReference>
<dbReference type="Pfam" id="PF04015">
    <property type="entry name" value="DUF362"/>
    <property type="match status" value="1"/>
</dbReference>
<name>A0ABM8AT11_9BACT</name>
<evidence type="ECO:0000259" key="1">
    <source>
        <dbReference type="Pfam" id="PF04015"/>
    </source>
</evidence>
<protein>
    <recommendedName>
        <fullName evidence="1">DUF362 domain-containing protein</fullName>
    </recommendedName>
</protein>
<dbReference type="EMBL" id="AP026708">
    <property type="protein sequence ID" value="BDQ34590.1"/>
    <property type="molecule type" value="Genomic_DNA"/>
</dbReference>
<dbReference type="RefSeq" id="WP_264981489.1">
    <property type="nucleotide sequence ID" value="NZ_AP026708.1"/>
</dbReference>
<feature type="domain" description="DUF362" evidence="1">
    <location>
        <begin position="71"/>
        <end position="276"/>
    </location>
</feature>
<proteinExistence type="predicted"/>
<accession>A0ABM8AT11</accession>
<sequence>MSGLNSVLDRRRFIRNVIMLGAGILSGVGLPAPVFARGKSRVVLVKTDDRALGVARALAEFDLSGFRGATVALKANYNSADPFPASTHPDTLRALTQGLKDAGAGPMALVERSGMGVTARVLEELGVHDVAREVGFKVVVMDRLGADGYVHHAPLDSHWKKGFLLERHFAEADRVVQTCCLKTHQYGGHFTLSLKNAVGAVAKYDPATGYNYMNELHGSRRQRTLIAEISQVFRNDLIVMDGLRAFVSGGPHAGRQVEPGVIVVGTDPVAVDAVGVAILRLYGTTPEVARGAVFEQEQIARAVELGLGAATPEDIELVPLGPDADNLARRVREELA</sequence>